<dbReference type="InterPro" id="IPR036388">
    <property type="entry name" value="WH-like_DNA-bd_sf"/>
</dbReference>
<dbReference type="InterPro" id="IPR036390">
    <property type="entry name" value="WH_DNA-bd_sf"/>
</dbReference>
<evidence type="ECO:0000313" key="2">
    <source>
        <dbReference type="Proteomes" id="UP000763802"/>
    </source>
</evidence>
<evidence type="ECO:0000313" key="1">
    <source>
        <dbReference type="EMBL" id="MBT3143530.1"/>
    </source>
</evidence>
<comment type="caution">
    <text evidence="1">The sequence shown here is derived from an EMBL/GenBank/DDBJ whole genome shotgun (WGS) entry which is preliminary data.</text>
</comment>
<keyword evidence="2" id="KW-1185">Reference proteome</keyword>
<dbReference type="Proteomes" id="UP000763802">
    <property type="component" value="Unassembled WGS sequence"/>
</dbReference>
<organism evidence="1 2">
    <name type="scientific">Falsiruegeria litorea</name>
    <dbReference type="NCBI Taxonomy" id="1280831"/>
    <lineage>
        <taxon>Bacteria</taxon>
        <taxon>Pseudomonadati</taxon>
        <taxon>Pseudomonadota</taxon>
        <taxon>Alphaproteobacteria</taxon>
        <taxon>Rhodobacterales</taxon>
        <taxon>Roseobacteraceae</taxon>
        <taxon>Falsiruegeria</taxon>
    </lineage>
</organism>
<sequence>MIGLLHKGVMKDDQLDLIFKALSDSARRRIIDRLSKKPGQSLFEVCAASIAEGGVALSH</sequence>
<gene>
    <name evidence="1" type="ORF">KL867_20960</name>
</gene>
<dbReference type="Gene3D" id="1.10.10.10">
    <property type="entry name" value="Winged helix-like DNA-binding domain superfamily/Winged helix DNA-binding domain"/>
    <property type="match status" value="1"/>
</dbReference>
<accession>A0ABS5X0E1</accession>
<name>A0ABS5X0E1_9RHOB</name>
<reference evidence="1 2" key="1">
    <citation type="submission" date="2021-05" db="EMBL/GenBank/DDBJ databases">
        <title>Draft genomes of marine bacteria isolated from model chitin particles.</title>
        <authorList>
            <person name="Datta M.S."/>
            <person name="Schwartzman J.A."/>
            <person name="Cordero O."/>
        </authorList>
    </citation>
    <scope>NUCLEOTIDE SEQUENCE [LARGE SCALE GENOMIC DNA]</scope>
    <source>
        <strain evidence="1 2">4E07</strain>
    </source>
</reference>
<dbReference type="SUPFAM" id="SSF46785">
    <property type="entry name" value="Winged helix' DNA-binding domain"/>
    <property type="match status" value="1"/>
</dbReference>
<dbReference type="EMBL" id="JAHHDY010000026">
    <property type="protein sequence ID" value="MBT3143530.1"/>
    <property type="molecule type" value="Genomic_DNA"/>
</dbReference>
<dbReference type="RefSeq" id="WP_113823395.1">
    <property type="nucleotide sequence ID" value="NZ_JAHHDY010000026.1"/>
</dbReference>
<protein>
    <submittedName>
        <fullName evidence="1">Helix-turn-helix transcriptional regulator</fullName>
    </submittedName>
</protein>
<proteinExistence type="predicted"/>